<dbReference type="OrthoDB" id="5279008at2759"/>
<dbReference type="GeneID" id="63844708"/>
<evidence type="ECO:0000313" key="3">
    <source>
        <dbReference type="Proteomes" id="UP000800039"/>
    </source>
</evidence>
<dbReference type="EMBL" id="ML976615">
    <property type="protein sequence ID" value="KAF1848664.1"/>
    <property type="molecule type" value="Genomic_DNA"/>
</dbReference>
<name>A0A9P4GNX6_9PLEO</name>
<evidence type="ECO:0000259" key="1">
    <source>
        <dbReference type="PROSITE" id="PS50181"/>
    </source>
</evidence>
<feature type="domain" description="F-box" evidence="1">
    <location>
        <begin position="5"/>
        <end position="54"/>
    </location>
</feature>
<organism evidence="2 3">
    <name type="scientific">Cucurbitaria berberidis CBS 394.84</name>
    <dbReference type="NCBI Taxonomy" id="1168544"/>
    <lineage>
        <taxon>Eukaryota</taxon>
        <taxon>Fungi</taxon>
        <taxon>Dikarya</taxon>
        <taxon>Ascomycota</taxon>
        <taxon>Pezizomycotina</taxon>
        <taxon>Dothideomycetes</taxon>
        <taxon>Pleosporomycetidae</taxon>
        <taxon>Pleosporales</taxon>
        <taxon>Pleosporineae</taxon>
        <taxon>Cucurbitariaceae</taxon>
        <taxon>Cucurbitaria</taxon>
    </lineage>
</organism>
<dbReference type="AlphaFoldDB" id="A0A9P4GNX6"/>
<dbReference type="PROSITE" id="PS50181">
    <property type="entry name" value="FBOX"/>
    <property type="match status" value="1"/>
</dbReference>
<dbReference type="SUPFAM" id="SSF81383">
    <property type="entry name" value="F-box domain"/>
    <property type="match status" value="1"/>
</dbReference>
<proteinExistence type="predicted"/>
<comment type="caution">
    <text evidence="2">The sequence shown here is derived from an EMBL/GenBank/DDBJ whole genome shotgun (WGS) entry which is preliminary data.</text>
</comment>
<evidence type="ECO:0000313" key="2">
    <source>
        <dbReference type="EMBL" id="KAF1848664.1"/>
    </source>
</evidence>
<dbReference type="InterPro" id="IPR036047">
    <property type="entry name" value="F-box-like_dom_sf"/>
</dbReference>
<sequence length="333" mass="37854">ETDSPFRILALPAELISSVCAFLEDDDLVNIRCVCRVLKAHSTTAFGTRFFCHLIAILHPTSLAVLLELSRHEILSKYVRKVTISGELLGHSIFPLQTDMPSHLSLQKSIENSGLDYLILLEAFKALQNLEVVGIDVGSFHAAEEFGFCDHGVRCGRVQLYKENVGIDHNEAMGNSRVYDPVLRALHSANVHERVELSLMFHPSSEEDWPVSFFDVQSLLWTKSFAPRLRDLYSLGLVDSKWINTLMHSATDLRELHLQGDHDLISLPTSNKISQWPEFRKLELDELLLQHRDFVPFLREHGPTLEYLHLQGIGFPDGNWIEPLEIIESMPKL</sequence>
<reference evidence="2" key="1">
    <citation type="submission" date="2020-01" db="EMBL/GenBank/DDBJ databases">
        <authorList>
            <consortium name="DOE Joint Genome Institute"/>
            <person name="Haridas S."/>
            <person name="Albert R."/>
            <person name="Binder M."/>
            <person name="Bloem J."/>
            <person name="Labutti K."/>
            <person name="Salamov A."/>
            <person name="Andreopoulos B."/>
            <person name="Baker S.E."/>
            <person name="Barry K."/>
            <person name="Bills G."/>
            <person name="Bluhm B.H."/>
            <person name="Cannon C."/>
            <person name="Castanera R."/>
            <person name="Culley D.E."/>
            <person name="Daum C."/>
            <person name="Ezra D."/>
            <person name="Gonzalez J.B."/>
            <person name="Henrissat B."/>
            <person name="Kuo A."/>
            <person name="Liang C."/>
            <person name="Lipzen A."/>
            <person name="Lutzoni F."/>
            <person name="Magnuson J."/>
            <person name="Mondo S."/>
            <person name="Nolan M."/>
            <person name="Ohm R."/>
            <person name="Pangilinan J."/>
            <person name="Park H.-J."/>
            <person name="Ramirez L."/>
            <person name="Alfaro M."/>
            <person name="Sun H."/>
            <person name="Tritt A."/>
            <person name="Yoshinaga Y."/>
            <person name="Zwiers L.-H."/>
            <person name="Turgeon B.G."/>
            <person name="Goodwin S.B."/>
            <person name="Spatafora J.W."/>
            <person name="Crous P.W."/>
            <person name="Grigoriev I.V."/>
        </authorList>
    </citation>
    <scope>NUCLEOTIDE SEQUENCE</scope>
    <source>
        <strain evidence="2">CBS 394.84</strain>
    </source>
</reference>
<accession>A0A9P4GNX6</accession>
<feature type="non-terminal residue" evidence="2">
    <location>
        <position position="333"/>
    </location>
</feature>
<dbReference type="Proteomes" id="UP000800039">
    <property type="component" value="Unassembled WGS sequence"/>
</dbReference>
<protein>
    <recommendedName>
        <fullName evidence="1">F-box domain-containing protein</fullName>
    </recommendedName>
</protein>
<feature type="non-terminal residue" evidence="2">
    <location>
        <position position="1"/>
    </location>
</feature>
<dbReference type="InterPro" id="IPR001810">
    <property type="entry name" value="F-box_dom"/>
</dbReference>
<dbReference type="RefSeq" id="XP_040791227.1">
    <property type="nucleotide sequence ID" value="XM_040927455.1"/>
</dbReference>
<gene>
    <name evidence="2" type="ORF">K460DRAFT_259883</name>
</gene>
<keyword evidence="3" id="KW-1185">Reference proteome</keyword>